<name>A0A0M3BYY8_ACIPI</name>
<dbReference type="Proteomes" id="UP000195162">
    <property type="component" value="Unassembled WGS sequence"/>
</dbReference>
<protein>
    <submittedName>
        <fullName evidence="1">Transcriptional regulator</fullName>
    </submittedName>
</protein>
<accession>A0A0M3BYY8</accession>
<organism evidence="1 2">
    <name type="scientific">Acinetobacter pittii</name>
    <name type="common">Acinetobacter genomosp. 3</name>
    <dbReference type="NCBI Taxonomy" id="48296"/>
    <lineage>
        <taxon>Bacteria</taxon>
        <taxon>Pseudomonadati</taxon>
        <taxon>Pseudomonadota</taxon>
        <taxon>Gammaproteobacteria</taxon>
        <taxon>Moraxellales</taxon>
        <taxon>Moraxellaceae</taxon>
        <taxon>Acinetobacter</taxon>
        <taxon>Acinetobacter calcoaceticus/baumannii complex</taxon>
    </lineage>
</organism>
<comment type="caution">
    <text evidence="1">The sequence shown here is derived from an EMBL/GenBank/DDBJ whole genome shotgun (WGS) entry which is preliminary data.</text>
</comment>
<sequence>MPKRDLYKILFPKQRKALTTFGEDLLLAVKRRGWTKQMICDRTGFDNKTINKVFAGDPSVAIGTYIKVMGVLGMEDNFAKLAAHDEVGIKLQNIKLLEGSK</sequence>
<dbReference type="InterPro" id="IPR010982">
    <property type="entry name" value="Lambda_DNA-bd_dom_sf"/>
</dbReference>
<evidence type="ECO:0000313" key="1">
    <source>
        <dbReference type="EMBL" id="OTU27890.1"/>
    </source>
</evidence>
<reference evidence="1 2" key="1">
    <citation type="submission" date="2017-05" db="EMBL/GenBank/DDBJ databases">
        <authorList>
            <person name="Song R."/>
            <person name="Chenine A.L."/>
            <person name="Ruprecht R.M."/>
        </authorList>
    </citation>
    <scope>NUCLEOTIDE SEQUENCE [LARGE SCALE GENOMIC DNA]</scope>
    <source>
        <strain evidence="1 2">ARLG1955</strain>
    </source>
</reference>
<dbReference type="GO" id="GO:0003677">
    <property type="term" value="F:DNA binding"/>
    <property type="evidence" value="ECO:0007669"/>
    <property type="project" value="InterPro"/>
</dbReference>
<evidence type="ECO:0000313" key="2">
    <source>
        <dbReference type="Proteomes" id="UP000195162"/>
    </source>
</evidence>
<dbReference type="SUPFAM" id="SSF47413">
    <property type="entry name" value="lambda repressor-like DNA-binding domains"/>
    <property type="match status" value="1"/>
</dbReference>
<dbReference type="RefSeq" id="WP_046812872.1">
    <property type="nucleotide sequence ID" value="NZ_CAYSYS010000010.1"/>
</dbReference>
<proteinExistence type="predicted"/>
<gene>
    <name evidence="1" type="ORF">CAT59_09650</name>
</gene>
<dbReference type="EMBL" id="NGIR01000024">
    <property type="protein sequence ID" value="OTU27890.1"/>
    <property type="molecule type" value="Genomic_DNA"/>
</dbReference>
<dbReference type="AlphaFoldDB" id="A0A0M3BYY8"/>